<keyword evidence="2" id="KW-0812">Transmembrane</keyword>
<dbReference type="InterPro" id="IPR025339">
    <property type="entry name" value="DUF4245"/>
</dbReference>
<gene>
    <name evidence="3" type="ORF">GCM10025881_30640</name>
</gene>
<evidence type="ECO:0000256" key="2">
    <source>
        <dbReference type="SAM" id="Phobius"/>
    </source>
</evidence>
<evidence type="ECO:0000256" key="1">
    <source>
        <dbReference type="SAM" id="MobiDB-lite"/>
    </source>
</evidence>
<feature type="transmembrane region" description="Helical" evidence="2">
    <location>
        <begin position="45"/>
        <end position="67"/>
    </location>
</feature>
<name>A0ABQ6K6I6_9MICO</name>
<keyword evidence="4" id="KW-1185">Reference proteome</keyword>
<dbReference type="Pfam" id="PF14030">
    <property type="entry name" value="DUF4245"/>
    <property type="match status" value="1"/>
</dbReference>
<feature type="compositionally biased region" description="Basic and acidic residues" evidence="1">
    <location>
        <begin position="1"/>
        <end position="12"/>
    </location>
</feature>
<feature type="region of interest" description="Disordered" evidence="1">
    <location>
        <begin position="1"/>
        <end position="37"/>
    </location>
</feature>
<accession>A0ABQ6K6I6</accession>
<keyword evidence="2" id="KW-0472">Membrane</keyword>
<sequence>MSPRFRATDEQGRPIVAELGRPETPEELADRRADSSRRHRANQTLINLVIAIGASLAVVVVLVLVVVRPGPGADANRVDYPQTAAQAQSAVSTPLTAPVLPAKWWANRAELDQPSDQVASWQIGLISPASRYVGVVQGIDADATWTADQVGKLQPTGSHRYGGLSWRVYDHREAGGDVDYALVAASGRSTIVLTGSTATDAEFATVATAIGKDLT</sequence>
<keyword evidence="2" id="KW-1133">Transmembrane helix</keyword>
<protein>
    <recommendedName>
        <fullName evidence="5">DUF4245 domain-containing protein</fullName>
    </recommendedName>
</protein>
<evidence type="ECO:0000313" key="4">
    <source>
        <dbReference type="Proteomes" id="UP001157034"/>
    </source>
</evidence>
<evidence type="ECO:0008006" key="5">
    <source>
        <dbReference type="Google" id="ProtNLM"/>
    </source>
</evidence>
<feature type="compositionally biased region" description="Basic and acidic residues" evidence="1">
    <location>
        <begin position="20"/>
        <end position="36"/>
    </location>
</feature>
<reference evidence="4" key="1">
    <citation type="journal article" date="2019" name="Int. J. Syst. Evol. Microbiol.">
        <title>The Global Catalogue of Microorganisms (GCM) 10K type strain sequencing project: providing services to taxonomists for standard genome sequencing and annotation.</title>
        <authorList>
            <consortium name="The Broad Institute Genomics Platform"/>
            <consortium name="The Broad Institute Genome Sequencing Center for Infectious Disease"/>
            <person name="Wu L."/>
            <person name="Ma J."/>
        </authorList>
    </citation>
    <scope>NUCLEOTIDE SEQUENCE [LARGE SCALE GENOMIC DNA]</scope>
    <source>
        <strain evidence="4">NBRC 108894</strain>
    </source>
</reference>
<proteinExistence type="predicted"/>
<dbReference type="Proteomes" id="UP001157034">
    <property type="component" value="Unassembled WGS sequence"/>
</dbReference>
<evidence type="ECO:0000313" key="3">
    <source>
        <dbReference type="EMBL" id="GMA96240.1"/>
    </source>
</evidence>
<dbReference type="EMBL" id="BSVB01000001">
    <property type="protein sequence ID" value="GMA96240.1"/>
    <property type="molecule type" value="Genomic_DNA"/>
</dbReference>
<comment type="caution">
    <text evidence="3">The sequence shown here is derived from an EMBL/GenBank/DDBJ whole genome shotgun (WGS) entry which is preliminary data.</text>
</comment>
<dbReference type="RefSeq" id="WP_284254859.1">
    <property type="nucleotide sequence ID" value="NZ_BAAAQO010000004.1"/>
</dbReference>
<organism evidence="3 4">
    <name type="scientific">Pseudolysinimonas kribbensis</name>
    <dbReference type="NCBI Taxonomy" id="433641"/>
    <lineage>
        <taxon>Bacteria</taxon>
        <taxon>Bacillati</taxon>
        <taxon>Actinomycetota</taxon>
        <taxon>Actinomycetes</taxon>
        <taxon>Micrococcales</taxon>
        <taxon>Microbacteriaceae</taxon>
        <taxon>Pseudolysinimonas</taxon>
    </lineage>
</organism>